<reference evidence="9 10" key="1">
    <citation type="submission" date="2017-05" db="EMBL/GenBank/DDBJ databases">
        <title>Biotechnological potential of actinobacteria isolated from South African environments.</title>
        <authorList>
            <person name="Le Roes-Hill M."/>
            <person name="Prins A."/>
            <person name="Durrell K.A."/>
        </authorList>
    </citation>
    <scope>NUCLEOTIDE SEQUENCE [LARGE SCALE GENOMIC DNA]</scope>
    <source>
        <strain evidence="9">BS2</strain>
    </source>
</reference>
<evidence type="ECO:0000256" key="6">
    <source>
        <dbReference type="SAM" id="MobiDB-lite"/>
    </source>
</evidence>
<dbReference type="STRING" id="417102.CA982_20980"/>
<dbReference type="CDD" id="cd17321">
    <property type="entry name" value="MFS_MMR_MDR_like"/>
    <property type="match status" value="1"/>
</dbReference>
<accession>A0A243Q5R3</accession>
<protein>
    <submittedName>
        <fullName evidence="9">MFS transporter</fullName>
    </submittedName>
</protein>
<dbReference type="Gene3D" id="1.20.1250.20">
    <property type="entry name" value="MFS general substrate transporter like domains"/>
    <property type="match status" value="1"/>
</dbReference>
<evidence type="ECO:0000313" key="9">
    <source>
        <dbReference type="EMBL" id="OUC76589.1"/>
    </source>
</evidence>
<feature type="transmembrane region" description="Helical" evidence="7">
    <location>
        <begin position="42"/>
        <end position="60"/>
    </location>
</feature>
<dbReference type="Pfam" id="PF07690">
    <property type="entry name" value="MFS_1"/>
    <property type="match status" value="1"/>
</dbReference>
<feature type="region of interest" description="Disordered" evidence="6">
    <location>
        <begin position="528"/>
        <end position="549"/>
    </location>
</feature>
<keyword evidence="4 7" id="KW-1133">Transmembrane helix</keyword>
<dbReference type="RefSeq" id="WP_086537133.1">
    <property type="nucleotide sequence ID" value="NZ_NGFO01000030.1"/>
</dbReference>
<feature type="transmembrane region" description="Helical" evidence="7">
    <location>
        <begin position="277"/>
        <end position="300"/>
    </location>
</feature>
<keyword evidence="10" id="KW-1185">Reference proteome</keyword>
<evidence type="ECO:0000256" key="4">
    <source>
        <dbReference type="ARBA" id="ARBA00022989"/>
    </source>
</evidence>
<dbReference type="OrthoDB" id="5315310at2"/>
<feature type="transmembrane region" description="Helical" evidence="7">
    <location>
        <begin position="371"/>
        <end position="389"/>
    </location>
</feature>
<feature type="domain" description="Major facilitator superfamily (MFS) profile" evidence="8">
    <location>
        <begin position="6"/>
        <end position="529"/>
    </location>
</feature>
<feature type="transmembrane region" description="Helical" evidence="7">
    <location>
        <begin position="97"/>
        <end position="120"/>
    </location>
</feature>
<dbReference type="EMBL" id="NGFO01000030">
    <property type="protein sequence ID" value="OUC76589.1"/>
    <property type="molecule type" value="Genomic_DNA"/>
</dbReference>
<dbReference type="GO" id="GO:0005886">
    <property type="term" value="C:plasma membrane"/>
    <property type="evidence" value="ECO:0007669"/>
    <property type="project" value="UniProtKB-SubCell"/>
</dbReference>
<evidence type="ECO:0000313" key="10">
    <source>
        <dbReference type="Proteomes" id="UP000194632"/>
    </source>
</evidence>
<feature type="transmembrane region" description="Helical" evidence="7">
    <location>
        <begin position="500"/>
        <end position="520"/>
    </location>
</feature>
<evidence type="ECO:0000256" key="5">
    <source>
        <dbReference type="ARBA" id="ARBA00023136"/>
    </source>
</evidence>
<dbReference type="Gene3D" id="1.20.1720.10">
    <property type="entry name" value="Multidrug resistance protein D"/>
    <property type="match status" value="1"/>
</dbReference>
<feature type="transmembrane region" description="Helical" evidence="7">
    <location>
        <begin position="422"/>
        <end position="443"/>
    </location>
</feature>
<dbReference type="InterPro" id="IPR020846">
    <property type="entry name" value="MFS_dom"/>
</dbReference>
<feature type="transmembrane region" description="Helical" evidence="7">
    <location>
        <begin position="193"/>
        <end position="211"/>
    </location>
</feature>
<dbReference type="Proteomes" id="UP000194632">
    <property type="component" value="Unassembled WGS sequence"/>
</dbReference>
<dbReference type="PANTHER" id="PTHR42718:SF9">
    <property type="entry name" value="MAJOR FACILITATOR SUPERFAMILY MULTIDRUG TRANSPORTER MFSC"/>
    <property type="match status" value="1"/>
</dbReference>
<sequence>MRSWSVIIILAVSQFVMVLDSTVMNVSISVVADDLGTSITGMQAAITFYALTMAAFMLTGGKLGDLMGRARAFKIGAVIYGIGSLTTALSPNLTVLLIGWSLVEGLGAVLVIPAIASLAAINYTGKARVTAFSILGAVTGLAAAIGPLLGGVMTTYLSWRYVFVAETVVMVAVLFAAKLIHDVPRDRNVRIDPLSVVASAGGLALIVYGVLQSKTWGWLKPQHPPEIGGDQIAPLGVSPVAYLLLLGVVVLWLFVVRQRALADSGRQPLLRVELFRIAPLRSGLGGFLAQYFAIAALFFVVPVYLQTMLGRDALQTGVKILPLSVGLVLFSILGSWLTARRSARFIARGGQITMALGTLLVIASVGTDLRSAVFAAGMFVVGAGFGLLASQLGNVNMSAVEEKDTSEVGGLQGTFQNLGSSFGTAVAGSVFLLMLSSGFVSAVNDTENLPAADQQQIISTVDAAGVPIISADEARTLVLDAGGSPESAQAVSQAYADSQIAALQQALFVVFGLLVLALLFSRHLPSRIPEPGPDDRTVTSGPPATTNGS</sequence>
<feature type="transmembrane region" description="Helical" evidence="7">
    <location>
        <begin position="132"/>
        <end position="153"/>
    </location>
</feature>
<dbReference type="AlphaFoldDB" id="A0A243Q5R3"/>
<evidence type="ECO:0000256" key="2">
    <source>
        <dbReference type="ARBA" id="ARBA00022448"/>
    </source>
</evidence>
<comment type="subcellular location">
    <subcellularLocation>
        <location evidence="1">Cell membrane</location>
        <topology evidence="1">Multi-pass membrane protein</topology>
    </subcellularLocation>
</comment>
<dbReference type="InterPro" id="IPR036259">
    <property type="entry name" value="MFS_trans_sf"/>
</dbReference>
<dbReference type="GO" id="GO:0022857">
    <property type="term" value="F:transmembrane transporter activity"/>
    <property type="evidence" value="ECO:0007669"/>
    <property type="project" value="InterPro"/>
</dbReference>
<dbReference type="SUPFAM" id="SSF103473">
    <property type="entry name" value="MFS general substrate transporter"/>
    <property type="match status" value="1"/>
</dbReference>
<evidence type="ECO:0000259" key="8">
    <source>
        <dbReference type="PROSITE" id="PS50850"/>
    </source>
</evidence>
<dbReference type="PANTHER" id="PTHR42718">
    <property type="entry name" value="MAJOR FACILITATOR SUPERFAMILY MULTIDRUG TRANSPORTER MFSC"/>
    <property type="match status" value="1"/>
</dbReference>
<dbReference type="InterPro" id="IPR011701">
    <property type="entry name" value="MFS"/>
</dbReference>
<keyword evidence="2" id="KW-0813">Transport</keyword>
<organism evidence="9 10">
    <name type="scientific">Gordonia lacunae</name>
    <dbReference type="NCBI Taxonomy" id="417102"/>
    <lineage>
        <taxon>Bacteria</taxon>
        <taxon>Bacillati</taxon>
        <taxon>Actinomycetota</taxon>
        <taxon>Actinomycetes</taxon>
        <taxon>Mycobacteriales</taxon>
        <taxon>Gordoniaceae</taxon>
        <taxon>Gordonia</taxon>
    </lineage>
</organism>
<feature type="transmembrane region" description="Helical" evidence="7">
    <location>
        <begin position="231"/>
        <end position="256"/>
    </location>
</feature>
<evidence type="ECO:0000256" key="7">
    <source>
        <dbReference type="SAM" id="Phobius"/>
    </source>
</evidence>
<feature type="transmembrane region" description="Helical" evidence="7">
    <location>
        <begin position="159"/>
        <end position="181"/>
    </location>
</feature>
<evidence type="ECO:0000256" key="3">
    <source>
        <dbReference type="ARBA" id="ARBA00022692"/>
    </source>
</evidence>
<proteinExistence type="predicted"/>
<gene>
    <name evidence="9" type="ORF">CA982_20980</name>
</gene>
<dbReference type="PRINTS" id="PR01036">
    <property type="entry name" value="TCRTETB"/>
</dbReference>
<feature type="compositionally biased region" description="Polar residues" evidence="6">
    <location>
        <begin position="538"/>
        <end position="549"/>
    </location>
</feature>
<comment type="caution">
    <text evidence="9">The sequence shown here is derived from an EMBL/GenBank/DDBJ whole genome shotgun (WGS) entry which is preliminary data.</text>
</comment>
<keyword evidence="5 7" id="KW-0472">Membrane</keyword>
<feature type="transmembrane region" description="Helical" evidence="7">
    <location>
        <begin position="345"/>
        <end position="365"/>
    </location>
</feature>
<evidence type="ECO:0000256" key="1">
    <source>
        <dbReference type="ARBA" id="ARBA00004651"/>
    </source>
</evidence>
<keyword evidence="3 7" id="KW-0812">Transmembrane</keyword>
<name>A0A243Q5R3_9ACTN</name>
<feature type="transmembrane region" description="Helical" evidence="7">
    <location>
        <begin position="320"/>
        <end position="338"/>
    </location>
</feature>
<dbReference type="PROSITE" id="PS50850">
    <property type="entry name" value="MFS"/>
    <property type="match status" value="1"/>
</dbReference>
<feature type="transmembrane region" description="Helical" evidence="7">
    <location>
        <begin position="72"/>
        <end position="91"/>
    </location>
</feature>